<evidence type="ECO:0000313" key="3">
    <source>
        <dbReference type="Proteomes" id="UP000070700"/>
    </source>
</evidence>
<evidence type="ECO:0000313" key="2">
    <source>
        <dbReference type="EMBL" id="KUJ08739.1"/>
    </source>
</evidence>
<dbReference type="Proteomes" id="UP000070700">
    <property type="component" value="Unassembled WGS sequence"/>
</dbReference>
<feature type="chain" id="PRO_5007288030" evidence="1">
    <location>
        <begin position="20"/>
        <end position="77"/>
    </location>
</feature>
<evidence type="ECO:0000256" key="1">
    <source>
        <dbReference type="SAM" id="SignalP"/>
    </source>
</evidence>
<dbReference type="GeneID" id="28832911"/>
<gene>
    <name evidence="2" type="ORF">LY89DRAFT_788655</name>
</gene>
<organism evidence="2 3">
    <name type="scientific">Mollisia scopiformis</name>
    <name type="common">Conifer needle endophyte fungus</name>
    <name type="synonym">Phialocephala scopiformis</name>
    <dbReference type="NCBI Taxonomy" id="149040"/>
    <lineage>
        <taxon>Eukaryota</taxon>
        <taxon>Fungi</taxon>
        <taxon>Dikarya</taxon>
        <taxon>Ascomycota</taxon>
        <taxon>Pezizomycotina</taxon>
        <taxon>Leotiomycetes</taxon>
        <taxon>Helotiales</taxon>
        <taxon>Mollisiaceae</taxon>
        <taxon>Mollisia</taxon>
    </lineage>
</organism>
<keyword evidence="1" id="KW-0732">Signal</keyword>
<accession>A0A132B9R2</accession>
<dbReference type="InParanoid" id="A0A132B9R2"/>
<feature type="signal peptide" evidence="1">
    <location>
        <begin position="1"/>
        <end position="19"/>
    </location>
</feature>
<dbReference type="KEGG" id="psco:LY89DRAFT_788655"/>
<name>A0A132B9R2_MOLSC</name>
<protein>
    <submittedName>
        <fullName evidence="2">Uncharacterized protein</fullName>
    </submittedName>
</protein>
<keyword evidence="3" id="KW-1185">Reference proteome</keyword>
<dbReference type="RefSeq" id="XP_018063094.1">
    <property type="nucleotide sequence ID" value="XM_018223185.1"/>
</dbReference>
<dbReference type="EMBL" id="KQ947434">
    <property type="protein sequence ID" value="KUJ08739.1"/>
    <property type="molecule type" value="Genomic_DNA"/>
</dbReference>
<dbReference type="OrthoDB" id="3560968at2759"/>
<dbReference type="AlphaFoldDB" id="A0A132B9R2"/>
<sequence length="77" mass="8245">MLFKNMLLVAAGLAALGSAAPVAESVQAHEAEVAERDASIYGTAHTLKMAEDEYTKRDASLYGTAHTLKMAEDEYKA</sequence>
<proteinExistence type="predicted"/>
<reference evidence="2 3" key="1">
    <citation type="submission" date="2015-10" db="EMBL/GenBank/DDBJ databases">
        <title>Full genome of DAOMC 229536 Phialocephala scopiformis, a fungal endophyte of spruce producing the potent anti-insectan compound rugulosin.</title>
        <authorList>
            <consortium name="DOE Joint Genome Institute"/>
            <person name="Walker A.K."/>
            <person name="Frasz S.L."/>
            <person name="Seifert K.A."/>
            <person name="Miller J.D."/>
            <person name="Mondo S.J."/>
            <person name="Labutti K."/>
            <person name="Lipzen A."/>
            <person name="Dockter R."/>
            <person name="Kennedy M."/>
            <person name="Grigoriev I.V."/>
            <person name="Spatafora J.W."/>
        </authorList>
    </citation>
    <scope>NUCLEOTIDE SEQUENCE [LARGE SCALE GENOMIC DNA]</scope>
    <source>
        <strain evidence="2 3">CBS 120377</strain>
    </source>
</reference>